<feature type="transmembrane region" description="Helical" evidence="1">
    <location>
        <begin position="68"/>
        <end position="90"/>
    </location>
</feature>
<keyword evidence="1" id="KW-0472">Membrane</keyword>
<organism evidence="2 3">
    <name type="scientific">Novosphingobium kalidii</name>
    <dbReference type="NCBI Taxonomy" id="3230299"/>
    <lineage>
        <taxon>Bacteria</taxon>
        <taxon>Pseudomonadati</taxon>
        <taxon>Pseudomonadota</taxon>
        <taxon>Alphaproteobacteria</taxon>
        <taxon>Sphingomonadales</taxon>
        <taxon>Sphingomonadaceae</taxon>
        <taxon>Novosphingobium</taxon>
    </lineage>
</organism>
<sequence length="244" mass="26473">MLIILLTIALFVLVHVFGAKLTAFTRTPRSIWLSGAGGVSVAYVFVHLLPELAEHQESLTEHTRDAGLLGAIETHAYLVALLGLSLFYGIERFARLKSRGRDADGGASTPLGVFWLHLGAFAIYNVLIGYLLVHREEPDLRGLIIYAIAMGLHFVVNDQGLREQHGQVYHRYGRWVLAVAPVLGLAVGLATQISNLLLSALFAFLTGGIILNVLKEELPEERKSRFSAFAAGAAAFAGLLLMTG</sequence>
<name>A0ABV2D5L7_9SPHN</name>
<evidence type="ECO:0000313" key="3">
    <source>
        <dbReference type="Proteomes" id="UP001548713"/>
    </source>
</evidence>
<feature type="transmembrane region" description="Helical" evidence="1">
    <location>
        <begin position="111"/>
        <end position="131"/>
    </location>
</feature>
<proteinExistence type="predicted"/>
<evidence type="ECO:0000256" key="1">
    <source>
        <dbReference type="SAM" id="Phobius"/>
    </source>
</evidence>
<evidence type="ECO:0008006" key="4">
    <source>
        <dbReference type="Google" id="ProtNLM"/>
    </source>
</evidence>
<feature type="transmembrane region" description="Helical" evidence="1">
    <location>
        <begin position="226"/>
        <end position="243"/>
    </location>
</feature>
<dbReference type="RefSeq" id="WP_353985630.1">
    <property type="nucleotide sequence ID" value="NZ_JBEWLY010000027.1"/>
</dbReference>
<keyword evidence="3" id="KW-1185">Reference proteome</keyword>
<keyword evidence="1" id="KW-0812">Transmembrane</keyword>
<dbReference type="EMBL" id="JBEWLY010000027">
    <property type="protein sequence ID" value="MET1757150.1"/>
    <property type="molecule type" value="Genomic_DNA"/>
</dbReference>
<accession>A0ABV2D5L7</accession>
<gene>
    <name evidence="2" type="ORF">ABVV53_17040</name>
</gene>
<dbReference type="Proteomes" id="UP001548713">
    <property type="component" value="Unassembled WGS sequence"/>
</dbReference>
<protein>
    <recommendedName>
        <fullName evidence="4">ZIP Zinc transporter</fullName>
    </recommendedName>
</protein>
<feature type="transmembrane region" description="Helical" evidence="1">
    <location>
        <begin position="172"/>
        <end position="190"/>
    </location>
</feature>
<feature type="transmembrane region" description="Helical" evidence="1">
    <location>
        <begin position="196"/>
        <end position="214"/>
    </location>
</feature>
<reference evidence="2 3" key="1">
    <citation type="submission" date="2024-07" db="EMBL/GenBank/DDBJ databases">
        <title>Novosphingobium kalidii RD2P27.</title>
        <authorList>
            <person name="Sun J.-Q."/>
        </authorList>
    </citation>
    <scope>NUCLEOTIDE SEQUENCE [LARGE SCALE GENOMIC DNA]</scope>
    <source>
        <strain evidence="2 3">RD2P27</strain>
    </source>
</reference>
<keyword evidence="1" id="KW-1133">Transmembrane helix</keyword>
<feature type="transmembrane region" description="Helical" evidence="1">
    <location>
        <begin position="143"/>
        <end position="160"/>
    </location>
</feature>
<evidence type="ECO:0000313" key="2">
    <source>
        <dbReference type="EMBL" id="MET1757150.1"/>
    </source>
</evidence>
<comment type="caution">
    <text evidence="2">The sequence shown here is derived from an EMBL/GenBank/DDBJ whole genome shotgun (WGS) entry which is preliminary data.</text>
</comment>